<sequence length="256" mass="29090">MTSIVFSKIKAICVLFATLFVLAASDDQIYFSSKPKDKEVFLGETVQFDWDYVVGDVGEVRFGVVIEDPETKGDQNIAIYSRKKDGTTVFNNMMDQIAWIRDRVDIVPKAIRQASFKINQVKMKDSVTFFCQVFFGDDGRSEIDNVKLNVVDLLIDKVSSTLTHESWVSRKITVVCAVKVPESGSNAKFSWTHIPSNKTVARKFQDDMRSKSYLTIITNKNEDFETLQCRAETTATVKFHKINITKLSRCTSSKYN</sequence>
<comment type="caution">
    <text evidence="3">The sequence shown here is derived from an EMBL/GenBank/DDBJ whole genome shotgun (WGS) entry which is preliminary data.</text>
</comment>
<gene>
    <name evidence="3" type="ORF">OS493_023295</name>
</gene>
<name>A0A9X0CFU5_9CNID</name>
<protein>
    <recommendedName>
        <fullName evidence="2">Ig-like domain-containing protein</fullName>
    </recommendedName>
</protein>
<dbReference type="EMBL" id="MU827794">
    <property type="protein sequence ID" value="KAJ7329003.1"/>
    <property type="molecule type" value="Genomic_DNA"/>
</dbReference>
<evidence type="ECO:0000256" key="1">
    <source>
        <dbReference type="SAM" id="SignalP"/>
    </source>
</evidence>
<accession>A0A9X0CFU5</accession>
<evidence type="ECO:0000259" key="2">
    <source>
        <dbReference type="PROSITE" id="PS50835"/>
    </source>
</evidence>
<dbReference type="InterPro" id="IPR013783">
    <property type="entry name" value="Ig-like_fold"/>
</dbReference>
<dbReference type="PROSITE" id="PS50835">
    <property type="entry name" value="IG_LIKE"/>
    <property type="match status" value="1"/>
</dbReference>
<dbReference type="Proteomes" id="UP001163046">
    <property type="component" value="Unassembled WGS sequence"/>
</dbReference>
<feature type="domain" description="Ig-like" evidence="2">
    <location>
        <begin position="172"/>
        <end position="245"/>
    </location>
</feature>
<keyword evidence="4" id="KW-1185">Reference proteome</keyword>
<keyword evidence="1" id="KW-0732">Signal</keyword>
<feature type="chain" id="PRO_5040907486" description="Ig-like domain-containing protein" evidence="1">
    <location>
        <begin position="26"/>
        <end position="256"/>
    </location>
</feature>
<evidence type="ECO:0000313" key="3">
    <source>
        <dbReference type="EMBL" id="KAJ7329003.1"/>
    </source>
</evidence>
<proteinExistence type="predicted"/>
<dbReference type="AlphaFoldDB" id="A0A9X0CFU5"/>
<dbReference type="OrthoDB" id="5979002at2759"/>
<dbReference type="InterPro" id="IPR007110">
    <property type="entry name" value="Ig-like_dom"/>
</dbReference>
<feature type="signal peptide" evidence="1">
    <location>
        <begin position="1"/>
        <end position="25"/>
    </location>
</feature>
<organism evidence="3 4">
    <name type="scientific">Desmophyllum pertusum</name>
    <dbReference type="NCBI Taxonomy" id="174260"/>
    <lineage>
        <taxon>Eukaryota</taxon>
        <taxon>Metazoa</taxon>
        <taxon>Cnidaria</taxon>
        <taxon>Anthozoa</taxon>
        <taxon>Hexacorallia</taxon>
        <taxon>Scleractinia</taxon>
        <taxon>Caryophylliina</taxon>
        <taxon>Caryophylliidae</taxon>
        <taxon>Desmophyllum</taxon>
    </lineage>
</organism>
<reference evidence="3" key="1">
    <citation type="submission" date="2023-01" db="EMBL/GenBank/DDBJ databases">
        <title>Genome assembly of the deep-sea coral Lophelia pertusa.</title>
        <authorList>
            <person name="Herrera S."/>
            <person name="Cordes E."/>
        </authorList>
    </citation>
    <scope>NUCLEOTIDE SEQUENCE</scope>
    <source>
        <strain evidence="3">USNM1676648</strain>
        <tissue evidence="3">Polyp</tissue>
    </source>
</reference>
<dbReference type="Gene3D" id="2.60.40.10">
    <property type="entry name" value="Immunoglobulins"/>
    <property type="match status" value="1"/>
</dbReference>
<evidence type="ECO:0000313" key="4">
    <source>
        <dbReference type="Proteomes" id="UP001163046"/>
    </source>
</evidence>